<dbReference type="FunFam" id="1.10.3720.10:FF:000003">
    <property type="entry name" value="Aliphatic sulfonate ABC transporter permease"/>
    <property type="match status" value="1"/>
</dbReference>
<keyword evidence="6 7" id="KW-0472">Membrane</keyword>
<evidence type="ECO:0000313" key="9">
    <source>
        <dbReference type="EMBL" id="HDX31122.1"/>
    </source>
</evidence>
<evidence type="ECO:0000256" key="4">
    <source>
        <dbReference type="ARBA" id="ARBA00022692"/>
    </source>
</evidence>
<keyword evidence="5 7" id="KW-1133">Transmembrane helix</keyword>
<dbReference type="EMBL" id="DSMG01000074">
    <property type="protein sequence ID" value="HDX31122.1"/>
    <property type="molecule type" value="Genomic_DNA"/>
</dbReference>
<keyword evidence="4 7" id="KW-0812">Transmembrane</keyword>
<feature type="domain" description="ABC transmembrane type-1" evidence="8">
    <location>
        <begin position="84"/>
        <end position="264"/>
    </location>
</feature>
<feature type="transmembrane region" description="Helical" evidence="7">
    <location>
        <begin position="88"/>
        <end position="113"/>
    </location>
</feature>
<dbReference type="Pfam" id="PF00528">
    <property type="entry name" value="BPD_transp_1"/>
    <property type="match status" value="1"/>
</dbReference>
<keyword evidence="2 7" id="KW-0813">Transport</keyword>
<protein>
    <submittedName>
        <fullName evidence="9">ABC transporter permease</fullName>
    </submittedName>
</protein>
<dbReference type="PANTHER" id="PTHR30151:SF0">
    <property type="entry name" value="ABC TRANSPORTER PERMEASE PROTEIN MJ0413-RELATED"/>
    <property type="match status" value="1"/>
</dbReference>
<evidence type="ECO:0000256" key="3">
    <source>
        <dbReference type="ARBA" id="ARBA00022475"/>
    </source>
</evidence>
<comment type="caution">
    <text evidence="9">The sequence shown here is derived from an EMBL/GenBank/DDBJ whole genome shotgun (WGS) entry which is preliminary data.</text>
</comment>
<evidence type="ECO:0000259" key="8">
    <source>
        <dbReference type="PROSITE" id="PS50928"/>
    </source>
</evidence>
<reference evidence="9" key="1">
    <citation type="journal article" date="2020" name="mSystems">
        <title>Genome- and Community-Level Interaction Insights into Carbon Utilization and Element Cycling Functions of Hydrothermarchaeota in Hydrothermal Sediment.</title>
        <authorList>
            <person name="Zhou Z."/>
            <person name="Liu Y."/>
            <person name="Xu W."/>
            <person name="Pan J."/>
            <person name="Luo Z.H."/>
            <person name="Li M."/>
        </authorList>
    </citation>
    <scope>NUCLEOTIDE SEQUENCE [LARGE SCALE GENOMIC DNA]</scope>
    <source>
        <strain evidence="9">SpSt-289</strain>
    </source>
</reference>
<dbReference type="SUPFAM" id="SSF161098">
    <property type="entry name" value="MetI-like"/>
    <property type="match status" value="1"/>
</dbReference>
<evidence type="ECO:0000256" key="6">
    <source>
        <dbReference type="ARBA" id="ARBA00023136"/>
    </source>
</evidence>
<evidence type="ECO:0000256" key="1">
    <source>
        <dbReference type="ARBA" id="ARBA00004651"/>
    </source>
</evidence>
<feature type="transmembrane region" description="Helical" evidence="7">
    <location>
        <begin position="150"/>
        <end position="169"/>
    </location>
</feature>
<organism evidence="9">
    <name type="scientific">Caldilinea aerophila</name>
    <dbReference type="NCBI Taxonomy" id="133453"/>
    <lineage>
        <taxon>Bacteria</taxon>
        <taxon>Bacillati</taxon>
        <taxon>Chloroflexota</taxon>
        <taxon>Caldilineae</taxon>
        <taxon>Caldilineales</taxon>
        <taxon>Caldilineaceae</taxon>
        <taxon>Caldilinea</taxon>
    </lineage>
</organism>
<evidence type="ECO:0000256" key="5">
    <source>
        <dbReference type="ARBA" id="ARBA00022989"/>
    </source>
</evidence>
<dbReference type="InterPro" id="IPR035906">
    <property type="entry name" value="MetI-like_sf"/>
</dbReference>
<comment type="subcellular location">
    <subcellularLocation>
        <location evidence="1 7">Cell membrane</location>
        <topology evidence="1 7">Multi-pass membrane protein</topology>
    </subcellularLocation>
</comment>
<gene>
    <name evidence="9" type="ORF">ENQ20_06455</name>
</gene>
<proteinExistence type="inferred from homology"/>
<keyword evidence="3" id="KW-1003">Cell membrane</keyword>
<accession>A0A7C1JK05</accession>
<feature type="transmembrane region" description="Helical" evidence="7">
    <location>
        <begin position="246"/>
        <end position="264"/>
    </location>
</feature>
<evidence type="ECO:0000256" key="2">
    <source>
        <dbReference type="ARBA" id="ARBA00022448"/>
    </source>
</evidence>
<dbReference type="PANTHER" id="PTHR30151">
    <property type="entry name" value="ALKANE SULFONATE ABC TRANSPORTER-RELATED, MEMBRANE SUBUNIT"/>
    <property type="match status" value="1"/>
</dbReference>
<feature type="transmembrane region" description="Helical" evidence="7">
    <location>
        <begin position="213"/>
        <end position="234"/>
    </location>
</feature>
<dbReference type="AlphaFoldDB" id="A0A7C1JK05"/>
<dbReference type="InterPro" id="IPR000515">
    <property type="entry name" value="MetI-like"/>
</dbReference>
<dbReference type="CDD" id="cd06261">
    <property type="entry name" value="TM_PBP2"/>
    <property type="match status" value="1"/>
</dbReference>
<dbReference type="GO" id="GO:0042918">
    <property type="term" value="P:alkanesulfonate transmembrane transport"/>
    <property type="evidence" value="ECO:0007669"/>
    <property type="project" value="UniProtKB-ARBA"/>
</dbReference>
<evidence type="ECO:0000256" key="7">
    <source>
        <dbReference type="RuleBase" id="RU363032"/>
    </source>
</evidence>
<sequence>MNEPLSSPRPTELRRQPMRLLELRREIPRRWYLGAGVSFVALFLVAWIVVAAGQWVSPIFLPSPLAVLAELQSQAASGVLWQDLWASVYRIMVGWVLSTALAVPIGVLMGNFHFFEGLFEPFIDLVRYMPAVAFVPLTILWLGVGDAQKFAILFIGVFFQQVLMIMDNVKTVPREMIQVSYTFGLSQWEILRSVILPAAMPGIWDTFRITVGWAWTYLVVAELVAANVGLGYRIMRAQRFLETDQIILGILIIGLLGLCTDYLFKWSYRRLFPWALQSR</sequence>
<dbReference type="PROSITE" id="PS50928">
    <property type="entry name" value="ABC_TM1"/>
    <property type="match status" value="1"/>
</dbReference>
<feature type="transmembrane region" description="Helical" evidence="7">
    <location>
        <begin position="31"/>
        <end position="56"/>
    </location>
</feature>
<dbReference type="Gene3D" id="1.10.3720.10">
    <property type="entry name" value="MetI-like"/>
    <property type="match status" value="1"/>
</dbReference>
<comment type="similarity">
    <text evidence="7">Belongs to the binding-protein-dependent transport system permease family.</text>
</comment>
<feature type="transmembrane region" description="Helical" evidence="7">
    <location>
        <begin position="125"/>
        <end position="144"/>
    </location>
</feature>
<dbReference type="GO" id="GO:0005886">
    <property type="term" value="C:plasma membrane"/>
    <property type="evidence" value="ECO:0007669"/>
    <property type="project" value="UniProtKB-SubCell"/>
</dbReference>
<name>A0A7C1JK05_9CHLR</name>